<reference evidence="3 4" key="1">
    <citation type="submission" date="2023-08" db="EMBL/GenBank/DDBJ databases">
        <title>Black Yeasts Isolated from many extreme environments.</title>
        <authorList>
            <person name="Coleine C."/>
            <person name="Stajich J.E."/>
            <person name="Selbmann L."/>
        </authorList>
    </citation>
    <scope>NUCLEOTIDE SEQUENCE [LARGE SCALE GENOMIC DNA]</scope>
    <source>
        <strain evidence="3 4">CCFEE 5910</strain>
    </source>
</reference>
<dbReference type="SUPFAM" id="SSF89372">
    <property type="entry name" value="Fucose-specific lectin"/>
    <property type="match status" value="1"/>
</dbReference>
<evidence type="ECO:0000256" key="2">
    <source>
        <dbReference type="SAM" id="Phobius"/>
    </source>
</evidence>
<gene>
    <name evidence="3" type="ORF">LTR05_003812</name>
</gene>
<feature type="region of interest" description="Disordered" evidence="1">
    <location>
        <begin position="1"/>
        <end position="110"/>
    </location>
</feature>
<evidence type="ECO:0008006" key="5">
    <source>
        <dbReference type="Google" id="ProtNLM"/>
    </source>
</evidence>
<feature type="compositionally biased region" description="Polar residues" evidence="1">
    <location>
        <begin position="87"/>
        <end position="110"/>
    </location>
</feature>
<feature type="compositionally biased region" description="Basic and acidic residues" evidence="1">
    <location>
        <begin position="43"/>
        <end position="59"/>
    </location>
</feature>
<keyword evidence="2" id="KW-0812">Transmembrane</keyword>
<keyword evidence="2" id="KW-1133">Transmembrane helix</keyword>
<protein>
    <recommendedName>
        <fullName evidence="5">Fucose-specific lectin</fullName>
    </recommendedName>
</protein>
<sequence>MAQHQSSPTSQAPEFVPDQHRSNFGFVGSDSYEYFERPQSAFEQRRSPVPEYERYENHARTTSPQISAASPPPPSSDIGRSPAMSDSGFSTTKPPLSPSAQYSEVNSPGLQLSYDSADKEAVYSPEPPRSKVPSYYASPMPGTIHHQNSDDRPQVFNTIPDQYHEKPKKKKLYKRWWFWLLLLLIVIAIAVGVACGVIFGNKKGNSSTSSGSTGSANGTTTNTTGDNPNVDLSTAVGGYINPAYYSKSGAWNGSGVAIAAANSAADQTIYAFYQDHNGVIQYTYMDERYEWTLIGQVNSDRYPALNGTPLSTVQHAIGSQLVWHLFYIDQNYYIRERVITNDTTNGPAAVWSDGPLSAKNLRTWQAPAAQLQACYFGNYYGAWSYNSSQISAGIHLWFATGATTFDQFDWTNGTSEWVWQRQFPDVSGSGGVGCQTWDSGMTEYVWFVNTKGEIAMSWRDNNKTQNATEDHPIGEWTEVRGPNGTDPPDQWVLQSNGEDVYGIRSTHLSITALQTASTGANLLIFFQEAGNDMRMYTRDAYTPGGLWQAAAQDPVTPAKSS</sequence>
<organism evidence="3 4">
    <name type="scientific">Lithohypha guttulata</name>
    <dbReference type="NCBI Taxonomy" id="1690604"/>
    <lineage>
        <taxon>Eukaryota</taxon>
        <taxon>Fungi</taxon>
        <taxon>Dikarya</taxon>
        <taxon>Ascomycota</taxon>
        <taxon>Pezizomycotina</taxon>
        <taxon>Eurotiomycetes</taxon>
        <taxon>Chaetothyriomycetidae</taxon>
        <taxon>Chaetothyriales</taxon>
        <taxon>Trichomeriaceae</taxon>
        <taxon>Lithohypha</taxon>
    </lineage>
</organism>
<dbReference type="Gene3D" id="2.120.10.70">
    <property type="entry name" value="Fucose-specific lectin"/>
    <property type="match status" value="1"/>
</dbReference>
<proteinExistence type="predicted"/>
<evidence type="ECO:0000313" key="4">
    <source>
        <dbReference type="Proteomes" id="UP001309876"/>
    </source>
</evidence>
<keyword evidence="4" id="KW-1185">Reference proteome</keyword>
<feature type="compositionally biased region" description="Polar residues" evidence="1">
    <location>
        <begin position="1"/>
        <end position="12"/>
    </location>
</feature>
<comment type="caution">
    <text evidence="3">The sequence shown here is derived from an EMBL/GenBank/DDBJ whole genome shotgun (WGS) entry which is preliminary data.</text>
</comment>
<name>A0AAN7T2L6_9EURO</name>
<dbReference type="Proteomes" id="UP001309876">
    <property type="component" value="Unassembled WGS sequence"/>
</dbReference>
<feature type="compositionally biased region" description="Low complexity" evidence="1">
    <location>
        <begin position="204"/>
        <end position="225"/>
    </location>
</feature>
<feature type="transmembrane region" description="Helical" evidence="2">
    <location>
        <begin position="176"/>
        <end position="199"/>
    </location>
</feature>
<evidence type="ECO:0000256" key="1">
    <source>
        <dbReference type="SAM" id="MobiDB-lite"/>
    </source>
</evidence>
<evidence type="ECO:0000313" key="3">
    <source>
        <dbReference type="EMBL" id="KAK5086644.1"/>
    </source>
</evidence>
<dbReference type="EMBL" id="JAVRRJ010000003">
    <property type="protein sequence ID" value="KAK5086644.1"/>
    <property type="molecule type" value="Genomic_DNA"/>
</dbReference>
<keyword evidence="2" id="KW-0472">Membrane</keyword>
<feature type="region of interest" description="Disordered" evidence="1">
    <location>
        <begin position="204"/>
        <end position="229"/>
    </location>
</feature>
<dbReference type="AlphaFoldDB" id="A0AAN7T2L6"/>
<accession>A0AAN7T2L6</accession>